<gene>
    <name evidence="3" type="ORF">AVEN_232252_1</name>
</gene>
<evidence type="ECO:0000256" key="2">
    <source>
        <dbReference type="SAM" id="MobiDB-lite"/>
    </source>
</evidence>
<sequence>MAPSLTSRPDRGLNLPNSKDVSAQNADEEKGDQLIKSTFDLLERGEKEIKFDDKHKDLILILGNTGSGKSTFTQWVAGDNTKMISKETKEGTGEYIIEDHNRIGDTTLKSKTIFPELFIDAKTDTAYYDCPGFSDTEGTSHDIATTYFIKKVVDYSESVKMVFTISHPSVRKGVDRQDFMKLVRHVTDLVKDIEKFKNSIAVVATKVDNQYIKQGKNFILVEDDKVIAAIADFLQEAKQYLEDSSKRGNLSEKKNRFYENAIKFVEVLLEKEGENYPKIGIFRRPDEPGPVSNITLLQKGKQGIERILYGELNFTSKNNEDFGYTVSEQTKNDINEIVEEINKNLWSSLSNIARKIQEYYRNLVEHVHGTIRLLVSKPNAIDLNSSDVEAFGHKFNIGYNITSDLIINTKNLTNPEELAIIVNNAISNLDIDILKHDIVYIANQGKYFTFLQTVSDKILGSKPWDQLFIDVETFLAGSKTAVLRDVNLAAEKINNRIQTNLNVLIKAMQDKYTEKIKSLEMQKLPEKLSRDSRFIIELTQEIKKETTTEKLINVIRYVADHLEVSLPKENLQNLGNQGKYLRFLEVISDETLVDGMMTWLSPFKNLSKYFYESEKWYTFLEDLYKKFSEYDIQKDRQRYNVADLQDWGQPGKPQGISVTPNTFEQFLNKIGSYNVTEYETVINITATGLQIEELNQVLSLTLKHRPTVRCSEPYIIVKGSFISLNETMQNLISNSDTNNSCSNFKDQLAAGKYSLFKVFALNAVFIDTDLSFAGKGTSVAVISPKWEVIGSRSVELHGADGAPYVESKAKNGANPGNNGVNGAPGKPGRSGESFFGIGSDFVNGANLTITSNGGLGGCGQEGGNGAAGVAGRNAETPSNSDPPCKDGYVRGFKCEGIKQKGGGSSFVILTVIVTFGTTTEKPFKIFGLSGGRGGNGGNGGKGGKGGDPGIISILALNHPSEVTKLTTKGKEREIGKAGAGSAQGGKNGDDIIANWSQFVPNGLGSLFGWKGSRKWEWKETIKNNGRGSSGSNGHDGANAVGLQDPVPAHGIRRPTNIINEYKIYLRENIHNRFKKQSLLRILDQINSRDDVRKLYDAPALIDEFQGLEEQFPKLSNQVDFYPFYTSLLERISDFAKSFKDGPNSNENKKVLNYLYTAILGRIYNLRENSERNLIIDIHGYLNLVKENIKALKDLQTTNNKVDVLNKYKENYKKSIDKKIEEAKSFIEKQISPEIENINTEINDRVNSLIEETIALQKQAEKERQELAQKKKELENALAMKGLFNFFQIIGGIVSFLGPIGAIAGTVIEVTSTVGESLTLNNQEKTLNLPSDVVSVITSIGDQVKTMRNRKVAYLNKLLDEVSEEIKKSPEKLNDMARKIADIKDKLKKATENKFDFKQVKMLESELKRELKRKGDDLKIHSRDKKSANALKVIGRITQIAEFGSLMLNLFDKMKEDEEKMDAVADAMEKIEDKIKELRKYEENIYDAIVPMLQEMEDHMKDISDKLGSKSQIALDVTKWQVQSTLKDMRLQMERLTEGFEVKDDLNRSIEKLDEVMITLINIYDRIQSYQDQQNLANYIADISSVAASSINIKNQQLVNAVNHLEFVIRANIVLNQYKSAIDAFKQWVFPFADDYIEKPMLPSQLELDKNIQNLVQNATREIETIKQKLDLYDASVKNGDQYLECEEFSSRYVSSKPFFVWKKEEYGSLISSLLSGKEVVLKADIKDSVPHKDAIKFSEIDFDFKIKNETAQSVLSEILKGFDIRATHLGNSYYRYANKTFLITSDSVTISYSYERNDDGMPIRSNNVYNKLKSGDLLLSPYTLWEVRMINKTNKYSFQDLESYKNEINVELSGFGSYVDTNVFRPAAVVYNSTNLHLAKFKAAGVNQCRRSKYRLVRSLEEIVVDDPMTNGASVGVPSPINFLFNFLKTYFISNTIISINQIFAGEQISVRNYDDCSELPNEFTGTRNIVPNVESHPTITDTDKIDTSEEDYYNHERIVRKSDSIFITNFDGNSSCSKSFLLSDQKDRSNNHSIQAPDLNCSLLLADLVTRTITGNRYQSPIDECLLSPPEVILGKISDGTVRSESDVKQMLQRLLSEKEERPSSWFSKLNGYAKSMLRYLGFVRNEVSEEYVQDVRHLFADKI</sequence>
<evidence type="ECO:0008006" key="5">
    <source>
        <dbReference type="Google" id="ProtNLM"/>
    </source>
</evidence>
<dbReference type="Gene3D" id="3.40.50.300">
    <property type="entry name" value="P-loop containing nucleotide triphosphate hydrolases"/>
    <property type="match status" value="1"/>
</dbReference>
<feature type="region of interest" description="Disordered" evidence="2">
    <location>
        <begin position="966"/>
        <end position="986"/>
    </location>
</feature>
<accession>A0A4Y2SBG8</accession>
<proteinExistence type="predicted"/>
<evidence type="ECO:0000313" key="4">
    <source>
        <dbReference type="Proteomes" id="UP000499080"/>
    </source>
</evidence>
<name>A0A4Y2SBG8_ARAVE</name>
<evidence type="ECO:0000313" key="3">
    <source>
        <dbReference type="EMBL" id="GBN84605.1"/>
    </source>
</evidence>
<dbReference type="OrthoDB" id="6433723at2759"/>
<feature type="region of interest" description="Disordered" evidence="2">
    <location>
        <begin position="1022"/>
        <end position="1046"/>
    </location>
</feature>
<comment type="caution">
    <text evidence="3">The sequence shown here is derived from an EMBL/GenBank/DDBJ whole genome shotgun (WGS) entry which is preliminary data.</text>
</comment>
<reference evidence="3 4" key="1">
    <citation type="journal article" date="2019" name="Sci. Rep.">
        <title>Orb-weaving spider Araneus ventricosus genome elucidates the spidroin gene catalogue.</title>
        <authorList>
            <person name="Kono N."/>
            <person name="Nakamura H."/>
            <person name="Ohtoshi R."/>
            <person name="Moran D.A.P."/>
            <person name="Shinohara A."/>
            <person name="Yoshida Y."/>
            <person name="Fujiwara M."/>
            <person name="Mori M."/>
            <person name="Tomita M."/>
            <person name="Arakawa K."/>
        </authorList>
    </citation>
    <scope>NUCLEOTIDE SEQUENCE [LARGE SCALE GENOMIC DNA]</scope>
</reference>
<feature type="compositionally biased region" description="Gly residues" evidence="2">
    <location>
        <begin position="977"/>
        <end position="986"/>
    </location>
</feature>
<dbReference type="PANTHER" id="PTHR45615:SF80">
    <property type="entry name" value="GRIP DOMAIN-CONTAINING PROTEIN"/>
    <property type="match status" value="1"/>
</dbReference>
<keyword evidence="4" id="KW-1185">Reference proteome</keyword>
<keyword evidence="1" id="KW-0175">Coiled coil</keyword>
<feature type="coiled-coil region" evidence="1">
    <location>
        <begin position="1245"/>
        <end position="1279"/>
    </location>
</feature>
<feature type="region of interest" description="Disordered" evidence="2">
    <location>
        <begin position="808"/>
        <end position="828"/>
    </location>
</feature>
<feature type="coiled-coil region" evidence="1">
    <location>
        <begin position="1453"/>
        <end position="1483"/>
    </location>
</feature>
<feature type="region of interest" description="Disordered" evidence="2">
    <location>
        <begin position="1"/>
        <end position="29"/>
    </location>
</feature>
<feature type="compositionally biased region" description="Low complexity" evidence="2">
    <location>
        <begin position="810"/>
        <end position="827"/>
    </location>
</feature>
<feature type="compositionally biased region" description="Low complexity" evidence="2">
    <location>
        <begin position="1023"/>
        <end position="1032"/>
    </location>
</feature>
<dbReference type="PANTHER" id="PTHR45615">
    <property type="entry name" value="MYOSIN HEAVY CHAIN, NON-MUSCLE"/>
    <property type="match status" value="1"/>
</dbReference>
<feature type="coiled-coil region" evidence="1">
    <location>
        <begin position="1648"/>
        <end position="1675"/>
    </location>
</feature>
<dbReference type="InterPro" id="IPR027417">
    <property type="entry name" value="P-loop_NTPase"/>
</dbReference>
<organism evidence="3 4">
    <name type="scientific">Araneus ventricosus</name>
    <name type="common">Orbweaver spider</name>
    <name type="synonym">Epeira ventricosa</name>
    <dbReference type="NCBI Taxonomy" id="182803"/>
    <lineage>
        <taxon>Eukaryota</taxon>
        <taxon>Metazoa</taxon>
        <taxon>Ecdysozoa</taxon>
        <taxon>Arthropoda</taxon>
        <taxon>Chelicerata</taxon>
        <taxon>Arachnida</taxon>
        <taxon>Araneae</taxon>
        <taxon>Araneomorphae</taxon>
        <taxon>Entelegynae</taxon>
        <taxon>Araneoidea</taxon>
        <taxon>Araneidae</taxon>
        <taxon>Araneus</taxon>
    </lineage>
</organism>
<protein>
    <recommendedName>
        <fullName evidence="5">G domain-containing protein</fullName>
    </recommendedName>
</protein>
<dbReference type="Proteomes" id="UP000499080">
    <property type="component" value="Unassembled WGS sequence"/>
</dbReference>
<dbReference type="SUPFAM" id="SSF52540">
    <property type="entry name" value="P-loop containing nucleoside triphosphate hydrolases"/>
    <property type="match status" value="1"/>
</dbReference>
<evidence type="ECO:0000256" key="1">
    <source>
        <dbReference type="SAM" id="Coils"/>
    </source>
</evidence>
<dbReference type="EMBL" id="BGPR01020418">
    <property type="protein sequence ID" value="GBN84605.1"/>
    <property type="molecule type" value="Genomic_DNA"/>
</dbReference>
<feature type="compositionally biased region" description="Polar residues" evidence="2">
    <location>
        <begin position="15"/>
        <end position="25"/>
    </location>
</feature>